<dbReference type="Proteomes" id="UP000234275">
    <property type="component" value="Unassembled WGS sequence"/>
</dbReference>
<dbReference type="RefSeq" id="XP_024701363.1">
    <property type="nucleotide sequence ID" value="XM_024849910.1"/>
</dbReference>
<dbReference type="GeneID" id="36557609"/>
<evidence type="ECO:0000313" key="2">
    <source>
        <dbReference type="Proteomes" id="UP000234275"/>
    </source>
</evidence>
<protein>
    <submittedName>
        <fullName evidence="1">Uncharacterized protein</fullName>
    </submittedName>
</protein>
<keyword evidence="2" id="KW-1185">Reference proteome</keyword>
<proteinExistence type="predicted"/>
<dbReference type="EMBL" id="MSFO01000007">
    <property type="protein sequence ID" value="PLB46061.1"/>
    <property type="molecule type" value="Genomic_DNA"/>
</dbReference>
<sequence>MTDAKALRYSRIKRRSVMTYRSGSIAIHTRTPTIYQIIHHHVTFPQRLTIAPDFKSSSSHHESR</sequence>
<dbReference type="AlphaFoldDB" id="A0A2I2FZK9"/>
<organism evidence="1 2">
    <name type="scientific">Aspergillus steynii IBT 23096</name>
    <dbReference type="NCBI Taxonomy" id="1392250"/>
    <lineage>
        <taxon>Eukaryota</taxon>
        <taxon>Fungi</taxon>
        <taxon>Dikarya</taxon>
        <taxon>Ascomycota</taxon>
        <taxon>Pezizomycotina</taxon>
        <taxon>Eurotiomycetes</taxon>
        <taxon>Eurotiomycetidae</taxon>
        <taxon>Eurotiales</taxon>
        <taxon>Aspergillaceae</taxon>
        <taxon>Aspergillus</taxon>
        <taxon>Aspergillus subgen. Circumdati</taxon>
    </lineage>
</organism>
<reference evidence="1 2" key="1">
    <citation type="submission" date="2016-12" db="EMBL/GenBank/DDBJ databases">
        <title>The genomes of Aspergillus section Nigri reveals drivers in fungal speciation.</title>
        <authorList>
            <consortium name="DOE Joint Genome Institute"/>
            <person name="Vesth T.C."/>
            <person name="Nybo J."/>
            <person name="Theobald S."/>
            <person name="Brandl J."/>
            <person name="Frisvad J.C."/>
            <person name="Nielsen K.F."/>
            <person name="Lyhne E.K."/>
            <person name="Kogle M.E."/>
            <person name="Kuo A."/>
            <person name="Riley R."/>
            <person name="Clum A."/>
            <person name="Nolan M."/>
            <person name="Lipzen A."/>
            <person name="Salamov A."/>
            <person name="Henrissat B."/>
            <person name="Wiebenga A."/>
            <person name="De Vries R.P."/>
            <person name="Grigoriev I.V."/>
            <person name="Mortensen U.H."/>
            <person name="Andersen M.R."/>
            <person name="Baker S.E."/>
        </authorList>
    </citation>
    <scope>NUCLEOTIDE SEQUENCE [LARGE SCALE GENOMIC DNA]</scope>
    <source>
        <strain evidence="1 2">IBT 23096</strain>
    </source>
</reference>
<evidence type="ECO:0000313" key="1">
    <source>
        <dbReference type="EMBL" id="PLB46061.1"/>
    </source>
</evidence>
<comment type="caution">
    <text evidence="1">The sequence shown here is derived from an EMBL/GenBank/DDBJ whole genome shotgun (WGS) entry which is preliminary data.</text>
</comment>
<accession>A0A2I2FZK9</accession>
<dbReference type="VEuPathDB" id="FungiDB:P170DRAFT_439754"/>
<name>A0A2I2FZK9_9EURO</name>
<gene>
    <name evidence="1" type="ORF">P170DRAFT_439754</name>
</gene>